<name>A0A2D2DPY9_9BURK</name>
<organism evidence="3 4">
    <name type="scientific">Massilia violaceinigra</name>
    <dbReference type="NCBI Taxonomy" id="2045208"/>
    <lineage>
        <taxon>Bacteria</taxon>
        <taxon>Pseudomonadati</taxon>
        <taxon>Pseudomonadota</taxon>
        <taxon>Betaproteobacteria</taxon>
        <taxon>Burkholderiales</taxon>
        <taxon>Oxalobacteraceae</taxon>
        <taxon>Telluria group</taxon>
        <taxon>Massilia</taxon>
    </lineage>
</organism>
<accession>A0A2D2DPY9</accession>
<keyword evidence="1" id="KW-0732">Signal</keyword>
<dbReference type="KEGG" id="mass:CR152_22890"/>
<dbReference type="Proteomes" id="UP000229897">
    <property type="component" value="Chromosome"/>
</dbReference>
<evidence type="ECO:0000313" key="3">
    <source>
        <dbReference type="EMBL" id="ATQ77044.1"/>
    </source>
</evidence>
<keyword evidence="4" id="KW-1185">Reference proteome</keyword>
<proteinExistence type="predicted"/>
<evidence type="ECO:0000256" key="1">
    <source>
        <dbReference type="SAM" id="SignalP"/>
    </source>
</evidence>
<dbReference type="Pfam" id="PF07589">
    <property type="entry name" value="PEP-CTERM"/>
    <property type="match status" value="1"/>
</dbReference>
<dbReference type="RefSeq" id="WP_099878854.1">
    <property type="nucleotide sequence ID" value="NZ_CP024608.1"/>
</dbReference>
<dbReference type="InterPro" id="IPR013424">
    <property type="entry name" value="Ice-binding_C"/>
</dbReference>
<protein>
    <recommendedName>
        <fullName evidence="2">Ice-binding protein C-terminal domain-containing protein</fullName>
    </recommendedName>
</protein>
<evidence type="ECO:0000313" key="4">
    <source>
        <dbReference type="Proteomes" id="UP000229897"/>
    </source>
</evidence>
<dbReference type="NCBIfam" id="TIGR02595">
    <property type="entry name" value="PEP_CTERM"/>
    <property type="match status" value="1"/>
</dbReference>
<dbReference type="AlphaFoldDB" id="A0A2D2DPY9"/>
<gene>
    <name evidence="3" type="ORF">CR152_22890</name>
</gene>
<feature type="chain" id="PRO_5013857577" description="Ice-binding protein C-terminal domain-containing protein" evidence="1">
    <location>
        <begin position="21"/>
        <end position="178"/>
    </location>
</feature>
<evidence type="ECO:0000259" key="2">
    <source>
        <dbReference type="Pfam" id="PF07589"/>
    </source>
</evidence>
<feature type="signal peptide" evidence="1">
    <location>
        <begin position="1"/>
        <end position="20"/>
    </location>
</feature>
<reference evidence="3" key="1">
    <citation type="submission" date="2017-10" db="EMBL/GenBank/DDBJ databases">
        <title>Massilia psychrophilum sp. nov., a novel purple-pigmented bacterium isolated from Tianshan glacier, Xinjiang Municipality, China.</title>
        <authorList>
            <person name="Wang H."/>
        </authorList>
    </citation>
    <scope>NUCLEOTIDE SEQUENCE [LARGE SCALE GENOMIC DNA]</scope>
    <source>
        <strain evidence="3">B2</strain>
    </source>
</reference>
<feature type="domain" description="Ice-binding protein C-terminal" evidence="2">
    <location>
        <begin position="148"/>
        <end position="171"/>
    </location>
</feature>
<dbReference type="EMBL" id="CP024608">
    <property type="protein sequence ID" value="ATQ77044.1"/>
    <property type="molecule type" value="Genomic_DNA"/>
</dbReference>
<sequence length="178" mass="19306">MFKKTLLALALMSSALSASSAEQAYDWSYKGFAVADTGAFDAAKEIHGRFVVDDMNGDGVFSQPEVRSFVHGGRDFTHCCDNFLSKFSYTPGGALDFTASATWYDSRNYGLVIMTGDSISLAVGWGDQGGMNSYNWLWSNQTTLTVSAVPEPQTWLMLGAGLLLTVGASRRRRKQAAS</sequence>
<dbReference type="OrthoDB" id="8708394at2"/>